<feature type="transmembrane region" description="Helical" evidence="1">
    <location>
        <begin position="58"/>
        <end position="84"/>
    </location>
</feature>
<name>A0ABV9T145_9BACT</name>
<dbReference type="InterPro" id="IPR032531">
    <property type="entry name" value="DUF4956"/>
</dbReference>
<protein>
    <submittedName>
        <fullName evidence="2">DUF4956 domain-containing protein</fullName>
    </submittedName>
</protein>
<evidence type="ECO:0000313" key="2">
    <source>
        <dbReference type="EMBL" id="MFC4872241.1"/>
    </source>
</evidence>
<dbReference type="EMBL" id="JBHSJJ010000005">
    <property type="protein sequence ID" value="MFC4872241.1"/>
    <property type="molecule type" value="Genomic_DNA"/>
</dbReference>
<dbReference type="Proteomes" id="UP001595818">
    <property type="component" value="Unassembled WGS sequence"/>
</dbReference>
<proteinExistence type="predicted"/>
<dbReference type="RefSeq" id="WP_377064461.1">
    <property type="nucleotide sequence ID" value="NZ_JBHSJJ010000005.1"/>
</dbReference>
<keyword evidence="1" id="KW-0812">Transmembrane</keyword>
<gene>
    <name evidence="2" type="ORF">ACFPFU_11110</name>
</gene>
<feature type="transmembrane region" description="Helical" evidence="1">
    <location>
        <begin position="96"/>
        <end position="115"/>
    </location>
</feature>
<keyword evidence="3" id="KW-1185">Reference proteome</keyword>
<comment type="caution">
    <text evidence="2">The sequence shown here is derived from an EMBL/GenBank/DDBJ whole genome shotgun (WGS) entry which is preliminary data.</text>
</comment>
<reference evidence="3" key="1">
    <citation type="journal article" date="2019" name="Int. J. Syst. Evol. Microbiol.">
        <title>The Global Catalogue of Microorganisms (GCM) 10K type strain sequencing project: providing services to taxonomists for standard genome sequencing and annotation.</title>
        <authorList>
            <consortium name="The Broad Institute Genomics Platform"/>
            <consortium name="The Broad Institute Genome Sequencing Center for Infectious Disease"/>
            <person name="Wu L."/>
            <person name="Ma J."/>
        </authorList>
    </citation>
    <scope>NUCLEOTIDE SEQUENCE [LARGE SCALE GENOMIC DNA]</scope>
    <source>
        <strain evidence="3">CGMCC 4.7466</strain>
    </source>
</reference>
<keyword evidence="1" id="KW-0472">Membrane</keyword>
<evidence type="ECO:0000256" key="1">
    <source>
        <dbReference type="SAM" id="Phobius"/>
    </source>
</evidence>
<feature type="transmembrane region" description="Helical" evidence="1">
    <location>
        <begin position="12"/>
        <end position="38"/>
    </location>
</feature>
<dbReference type="Pfam" id="PF16316">
    <property type="entry name" value="DUF4956"/>
    <property type="match status" value="1"/>
</dbReference>
<evidence type="ECO:0000313" key="3">
    <source>
        <dbReference type="Proteomes" id="UP001595818"/>
    </source>
</evidence>
<accession>A0ABV9T145</accession>
<keyword evidence="1" id="KW-1133">Transmembrane helix</keyword>
<organism evidence="2 3">
    <name type="scientific">Negadavirga shengliensis</name>
    <dbReference type="NCBI Taxonomy" id="1389218"/>
    <lineage>
        <taxon>Bacteria</taxon>
        <taxon>Pseudomonadati</taxon>
        <taxon>Bacteroidota</taxon>
        <taxon>Cytophagia</taxon>
        <taxon>Cytophagales</taxon>
        <taxon>Cyclobacteriaceae</taxon>
        <taxon>Negadavirga</taxon>
    </lineage>
</organism>
<sequence length="230" mass="26010">MDYFSLHTSGEFPAFFTVLYTVLFAFSLAILIAFTYYLTTPLSGYSAPFIQALVLSPIVAIMVIQAIGDSVAIGLGMLGALAIIRFRTNFRNPRNIIFLFASLAIGIACGVYGYAIAIVGTLFFCMAAFALHFTYFGRKYMPSALVRISYEGDMEQKNKVEKVLGDWCHGVSLMNIRHTRPVDKERRVQLEYQIRMKSQNEEVNLLFELEKLTPSLTARIEYEDTNENFN</sequence>